<dbReference type="Gene3D" id="3.40.50.620">
    <property type="entry name" value="HUPs"/>
    <property type="match status" value="1"/>
</dbReference>
<evidence type="ECO:0000256" key="9">
    <source>
        <dbReference type="ARBA" id="ARBA00023125"/>
    </source>
</evidence>
<dbReference type="InterPro" id="IPR036134">
    <property type="entry name" value="Crypto/Photolyase_FAD-like_sf"/>
</dbReference>
<dbReference type="eggNOG" id="COG0415">
    <property type="taxonomic scope" value="Bacteria"/>
</dbReference>
<keyword evidence="16" id="KW-1185">Reference proteome</keyword>
<dbReference type="SUPFAM" id="SSF52425">
    <property type="entry name" value="Cryptochrome/photolyase, N-terminal domain"/>
    <property type="match status" value="1"/>
</dbReference>
<evidence type="ECO:0000256" key="7">
    <source>
        <dbReference type="ARBA" id="ARBA00022763"/>
    </source>
</evidence>
<evidence type="ECO:0000256" key="13">
    <source>
        <dbReference type="ARBA" id="ARBA00033999"/>
    </source>
</evidence>
<keyword evidence="11 15" id="KW-0456">Lyase</keyword>
<dbReference type="PANTHER" id="PTHR10211:SF0">
    <property type="entry name" value="DEOXYRIBODIPYRIMIDINE PHOTO-LYASE"/>
    <property type="match status" value="1"/>
</dbReference>
<evidence type="ECO:0000256" key="1">
    <source>
        <dbReference type="ARBA" id="ARBA00001932"/>
    </source>
</evidence>
<evidence type="ECO:0000256" key="12">
    <source>
        <dbReference type="ARBA" id="ARBA00031671"/>
    </source>
</evidence>
<dbReference type="PATRIC" id="fig|1142394.8.peg.454"/>
<gene>
    <name evidence="15" type="primary">phr</name>
    <name evidence="15" type="ordered locus">PSMK_04450</name>
</gene>
<dbReference type="AlphaFoldDB" id="I0IBG6"/>
<dbReference type="InterPro" id="IPR052219">
    <property type="entry name" value="Photolyase_Class-2"/>
</dbReference>
<proteinExistence type="inferred from homology"/>
<feature type="domain" description="Photolyase/cryptochrome alpha/beta" evidence="14">
    <location>
        <begin position="27"/>
        <end position="155"/>
    </location>
</feature>
<evidence type="ECO:0000256" key="3">
    <source>
        <dbReference type="ARBA" id="ARBA00006409"/>
    </source>
</evidence>
<dbReference type="FunFam" id="1.10.579.10:FF:000002">
    <property type="entry name" value="Deoxyribodipyrimidine photolyase"/>
    <property type="match status" value="1"/>
</dbReference>
<sequence length="473" mass="54357">MPREPSPDIHADRIAALNDAEEKADGAYVLYVMEASMRSRMNHALELAAQHANRLGKRLLVLYPLVGDTFGAHRRQKHFMLQGVGPLRDKLTARRIRFAVVEGGMAETALRYAEDACRVVLDAGYLRDHRAWRDEVGNEAEVPVEEVESDVVVPVGTASDKKEHAARTIRPKIHKRLDDFLVALEPTELEKDATTMGIPDDEVDLSSDAKIGEALDRLGFGEGGVPPVPLFRGGEDAGEEMLERFLSTANGVYSDHRNQPQTDDVSHMSKYLHFGNLSPIRIALAARDKLSGDDRDDFLEELIVRRELTHNFVHFEEDYDKFSQLPAFARETLDEHRDDEREHVYTRQQLEDADTHDPYWNAAQRELVHTGYMHNYMRMYWGKKILEWTNTPEYGFETTLYLNNKYFLDGRDPNSFANVAWVYGQHDRGWTEREIFGKVRYMNRNGLERKAKPKAYVEKVDRLVEEAEQRRVG</sequence>
<accession>I0IBG6</accession>
<dbReference type="Proteomes" id="UP000007881">
    <property type="component" value="Chromosome"/>
</dbReference>
<dbReference type="Gene3D" id="1.25.40.80">
    <property type="match status" value="1"/>
</dbReference>
<dbReference type="PANTHER" id="PTHR10211">
    <property type="entry name" value="DEOXYRIBODIPYRIMIDINE PHOTOLYASE"/>
    <property type="match status" value="1"/>
</dbReference>
<dbReference type="InterPro" id="IPR032673">
    <property type="entry name" value="DNA_photolyase_2_CS"/>
</dbReference>
<dbReference type="PROSITE" id="PS51645">
    <property type="entry name" value="PHR_CRY_ALPHA_BETA"/>
    <property type="match status" value="1"/>
</dbReference>
<organism evidence="15 16">
    <name type="scientific">Phycisphaera mikurensis (strain NBRC 102666 / KCTC 22515 / FYK2301M01)</name>
    <dbReference type="NCBI Taxonomy" id="1142394"/>
    <lineage>
        <taxon>Bacteria</taxon>
        <taxon>Pseudomonadati</taxon>
        <taxon>Planctomycetota</taxon>
        <taxon>Phycisphaerae</taxon>
        <taxon>Phycisphaerales</taxon>
        <taxon>Phycisphaeraceae</taxon>
        <taxon>Phycisphaera</taxon>
    </lineage>
</organism>
<evidence type="ECO:0000256" key="11">
    <source>
        <dbReference type="ARBA" id="ARBA00023239"/>
    </source>
</evidence>
<dbReference type="GO" id="GO:0003677">
    <property type="term" value="F:DNA binding"/>
    <property type="evidence" value="ECO:0007669"/>
    <property type="project" value="UniProtKB-KW"/>
</dbReference>
<reference evidence="15 16" key="1">
    <citation type="submission" date="2012-02" db="EMBL/GenBank/DDBJ databases">
        <title>Complete genome sequence of Phycisphaera mikurensis NBRC 102666.</title>
        <authorList>
            <person name="Ankai A."/>
            <person name="Hosoyama A."/>
            <person name="Terui Y."/>
            <person name="Sekine M."/>
            <person name="Fukai R."/>
            <person name="Kato Y."/>
            <person name="Nakamura S."/>
            <person name="Yamada-Narita S."/>
            <person name="Kawakoshi A."/>
            <person name="Fukunaga Y."/>
            <person name="Yamazaki S."/>
            <person name="Fujita N."/>
        </authorList>
    </citation>
    <scope>NUCLEOTIDE SEQUENCE [LARGE SCALE GENOMIC DNA]</scope>
    <source>
        <strain evidence="16">NBRC 102666 / KCTC 22515 / FYK2301M01</strain>
    </source>
</reference>
<dbReference type="InterPro" id="IPR014729">
    <property type="entry name" value="Rossmann-like_a/b/a_fold"/>
</dbReference>
<comment type="cofactor">
    <cofactor evidence="2">
        <name>FAD</name>
        <dbReference type="ChEBI" id="CHEBI:57692"/>
    </cofactor>
</comment>
<keyword evidence="9" id="KW-0238">DNA-binding</keyword>
<comment type="catalytic activity">
    <reaction evidence="13">
        <text>cyclobutadipyrimidine (in DNA) = 2 pyrimidine residues (in DNA).</text>
        <dbReference type="EC" id="4.1.99.3"/>
    </reaction>
</comment>
<dbReference type="InterPro" id="IPR036155">
    <property type="entry name" value="Crypto/Photolyase_N_sf"/>
</dbReference>
<name>I0IBG6_PHYMF</name>
<comment type="cofactor">
    <cofactor evidence="1">
        <name>(6R)-5,10-methylene-5,6,7,8-tetrahydrofolate</name>
        <dbReference type="ChEBI" id="CHEBI:15636"/>
    </cofactor>
</comment>
<dbReference type="RefSeq" id="WP_014435824.1">
    <property type="nucleotide sequence ID" value="NC_017080.1"/>
</dbReference>
<dbReference type="Pfam" id="PF00875">
    <property type="entry name" value="DNA_photolyase"/>
    <property type="match status" value="1"/>
</dbReference>
<dbReference type="EMBL" id="AP012338">
    <property type="protein sequence ID" value="BAM02604.1"/>
    <property type="molecule type" value="Genomic_DNA"/>
</dbReference>
<keyword evidence="8" id="KW-0274">FAD</keyword>
<dbReference type="HOGENOM" id="CLU_026342_2_1_0"/>
<evidence type="ECO:0000259" key="14">
    <source>
        <dbReference type="PROSITE" id="PS51645"/>
    </source>
</evidence>
<evidence type="ECO:0000256" key="5">
    <source>
        <dbReference type="ARBA" id="ARBA00014046"/>
    </source>
</evidence>
<evidence type="ECO:0000313" key="15">
    <source>
        <dbReference type="EMBL" id="BAM02604.1"/>
    </source>
</evidence>
<evidence type="ECO:0000256" key="6">
    <source>
        <dbReference type="ARBA" id="ARBA00022630"/>
    </source>
</evidence>
<evidence type="ECO:0000256" key="8">
    <source>
        <dbReference type="ARBA" id="ARBA00022827"/>
    </source>
</evidence>
<evidence type="ECO:0000313" key="16">
    <source>
        <dbReference type="Proteomes" id="UP000007881"/>
    </source>
</evidence>
<dbReference type="GO" id="GO:0003904">
    <property type="term" value="F:deoxyribodipyrimidine photo-lyase activity"/>
    <property type="evidence" value="ECO:0007669"/>
    <property type="project" value="UniProtKB-EC"/>
</dbReference>
<evidence type="ECO:0000256" key="2">
    <source>
        <dbReference type="ARBA" id="ARBA00001974"/>
    </source>
</evidence>
<dbReference type="PROSITE" id="PS01083">
    <property type="entry name" value="DNA_PHOTOLYASES_2_1"/>
    <property type="match status" value="1"/>
</dbReference>
<dbReference type="InterPro" id="IPR006050">
    <property type="entry name" value="DNA_photolyase_N"/>
</dbReference>
<comment type="similarity">
    <text evidence="3">Belongs to the DNA photolyase class-2 family.</text>
</comment>
<dbReference type="PROSITE" id="PS01084">
    <property type="entry name" value="DNA_PHOTOLYASES_2_2"/>
    <property type="match status" value="1"/>
</dbReference>
<keyword evidence="6" id="KW-0285">Flavoprotein</keyword>
<evidence type="ECO:0000256" key="10">
    <source>
        <dbReference type="ARBA" id="ARBA00023204"/>
    </source>
</evidence>
<dbReference type="GO" id="GO:0000719">
    <property type="term" value="P:photoreactive repair"/>
    <property type="evidence" value="ECO:0007669"/>
    <property type="project" value="TreeGrafter"/>
</dbReference>
<dbReference type="Gene3D" id="1.10.579.10">
    <property type="entry name" value="DNA Cyclobutane Dipyrimidine Photolyase, subunit A, domain 3"/>
    <property type="match status" value="1"/>
</dbReference>
<protein>
    <recommendedName>
        <fullName evidence="5">Deoxyribodipyrimidine photo-lyase</fullName>
        <ecNumber evidence="4">4.1.99.3</ecNumber>
    </recommendedName>
    <alternativeName>
        <fullName evidence="12">DNA photolyase</fullName>
    </alternativeName>
</protein>
<dbReference type="OrthoDB" id="9772484at2"/>
<dbReference type="EC" id="4.1.99.3" evidence="4"/>
<dbReference type="KEGG" id="phm:PSMK_04450"/>
<dbReference type="SUPFAM" id="SSF48173">
    <property type="entry name" value="Cryptochrome/photolyase FAD-binding domain"/>
    <property type="match status" value="1"/>
</dbReference>
<keyword evidence="7" id="KW-0227">DNA damage</keyword>
<evidence type="ECO:0000256" key="4">
    <source>
        <dbReference type="ARBA" id="ARBA00013149"/>
    </source>
</evidence>
<keyword evidence="10" id="KW-0234">DNA repair</keyword>
<dbReference type="STRING" id="1142394.PSMK_04450"/>